<sequence length="90" mass="9782">MSTSSSYLWLYPNRPQRGIKPPPVFPKTFRNGTVSDKQRADSLPGATETGSSTDSTASNWDGFEPSDSSSTTTATMQSTMEARRAFLVSL</sequence>
<feature type="region of interest" description="Disordered" evidence="1">
    <location>
        <begin position="1"/>
        <end position="77"/>
    </location>
</feature>
<evidence type="ECO:0000256" key="1">
    <source>
        <dbReference type="SAM" id="MobiDB-lite"/>
    </source>
</evidence>
<evidence type="ECO:0000313" key="3">
    <source>
        <dbReference type="Proteomes" id="UP000267096"/>
    </source>
</evidence>
<dbReference type="Proteomes" id="UP000267096">
    <property type="component" value="Unassembled WGS sequence"/>
</dbReference>
<organism evidence="4">
    <name type="scientific">Anisakis simplex</name>
    <name type="common">Herring worm</name>
    <dbReference type="NCBI Taxonomy" id="6269"/>
    <lineage>
        <taxon>Eukaryota</taxon>
        <taxon>Metazoa</taxon>
        <taxon>Ecdysozoa</taxon>
        <taxon>Nematoda</taxon>
        <taxon>Chromadorea</taxon>
        <taxon>Rhabditida</taxon>
        <taxon>Spirurina</taxon>
        <taxon>Ascaridomorpha</taxon>
        <taxon>Ascaridoidea</taxon>
        <taxon>Anisakidae</taxon>
        <taxon>Anisakis</taxon>
        <taxon>Anisakis simplex complex</taxon>
    </lineage>
</organism>
<accession>A0A0M3KGH3</accession>
<dbReference type="AlphaFoldDB" id="A0A0M3KGH3"/>
<keyword evidence="3" id="KW-1185">Reference proteome</keyword>
<dbReference type="EMBL" id="UYRR01037296">
    <property type="protein sequence ID" value="VDK69897.1"/>
    <property type="molecule type" value="Genomic_DNA"/>
</dbReference>
<gene>
    <name evidence="2" type="ORF">ASIM_LOCUS19471</name>
</gene>
<dbReference type="WBParaSite" id="ASIM_0002008601-mRNA-1">
    <property type="protein sequence ID" value="ASIM_0002008601-mRNA-1"/>
    <property type="gene ID" value="ASIM_0002008601"/>
</dbReference>
<evidence type="ECO:0000313" key="2">
    <source>
        <dbReference type="EMBL" id="VDK69897.1"/>
    </source>
</evidence>
<proteinExistence type="predicted"/>
<evidence type="ECO:0000313" key="4">
    <source>
        <dbReference type="WBParaSite" id="ASIM_0002008601-mRNA-1"/>
    </source>
</evidence>
<protein>
    <submittedName>
        <fullName evidence="2 4">Uncharacterized protein</fullName>
    </submittedName>
</protein>
<feature type="compositionally biased region" description="Low complexity" evidence="1">
    <location>
        <begin position="66"/>
        <end position="77"/>
    </location>
</feature>
<name>A0A0M3KGH3_ANISI</name>
<reference evidence="4" key="1">
    <citation type="submission" date="2017-02" db="UniProtKB">
        <authorList>
            <consortium name="WormBaseParasite"/>
        </authorList>
    </citation>
    <scope>IDENTIFICATION</scope>
</reference>
<feature type="compositionally biased region" description="Polar residues" evidence="1">
    <location>
        <begin position="48"/>
        <end position="59"/>
    </location>
</feature>
<reference evidence="2 3" key="2">
    <citation type="submission" date="2018-11" db="EMBL/GenBank/DDBJ databases">
        <authorList>
            <consortium name="Pathogen Informatics"/>
        </authorList>
    </citation>
    <scope>NUCLEOTIDE SEQUENCE [LARGE SCALE GENOMIC DNA]</scope>
</reference>